<dbReference type="Gene3D" id="3.40.50.1000">
    <property type="entry name" value="HAD superfamily/HAD-like"/>
    <property type="match status" value="1"/>
</dbReference>
<dbReference type="SUPFAM" id="SSF56784">
    <property type="entry name" value="HAD-like"/>
    <property type="match status" value="1"/>
</dbReference>
<dbReference type="InterPro" id="IPR044999">
    <property type="entry name" value="CbbY-like"/>
</dbReference>
<feature type="non-terminal residue" evidence="1">
    <location>
        <position position="135"/>
    </location>
</feature>
<name>A0A7R9A1J6_9CRUS</name>
<dbReference type="Pfam" id="PF00702">
    <property type="entry name" value="Hydrolase"/>
    <property type="match status" value="1"/>
</dbReference>
<proteinExistence type="predicted"/>
<dbReference type="InterPro" id="IPR023214">
    <property type="entry name" value="HAD_sf"/>
</dbReference>
<dbReference type="InterPro" id="IPR036412">
    <property type="entry name" value="HAD-like_sf"/>
</dbReference>
<accession>A0A7R9A1J6</accession>
<dbReference type="Gene3D" id="1.10.150.240">
    <property type="entry name" value="Putative phosphatase, domain 2"/>
    <property type="match status" value="1"/>
</dbReference>
<dbReference type="EMBL" id="OB740550">
    <property type="protein sequence ID" value="CAD7239772.1"/>
    <property type="molecule type" value="Genomic_DNA"/>
</dbReference>
<reference evidence="1" key="1">
    <citation type="submission" date="2020-11" db="EMBL/GenBank/DDBJ databases">
        <authorList>
            <person name="Tran Van P."/>
        </authorList>
    </citation>
    <scope>NUCLEOTIDE SEQUENCE</scope>
</reference>
<protein>
    <submittedName>
        <fullName evidence="1">Uncharacterized protein</fullName>
    </submittedName>
</protein>
<dbReference type="PANTHER" id="PTHR42896">
    <property type="entry name" value="XYLULOSE-1,5-BISPHOSPHATE (XUBP) PHOSPHATASE"/>
    <property type="match status" value="1"/>
</dbReference>
<organism evidence="1">
    <name type="scientific">Cyprideis torosa</name>
    <dbReference type="NCBI Taxonomy" id="163714"/>
    <lineage>
        <taxon>Eukaryota</taxon>
        <taxon>Metazoa</taxon>
        <taxon>Ecdysozoa</taxon>
        <taxon>Arthropoda</taxon>
        <taxon>Crustacea</taxon>
        <taxon>Oligostraca</taxon>
        <taxon>Ostracoda</taxon>
        <taxon>Podocopa</taxon>
        <taxon>Podocopida</taxon>
        <taxon>Cytherocopina</taxon>
        <taxon>Cytheroidea</taxon>
        <taxon>Cytherideidae</taxon>
        <taxon>Cyprideis</taxon>
    </lineage>
</organism>
<evidence type="ECO:0000313" key="1">
    <source>
        <dbReference type="EMBL" id="CAD7239772.1"/>
    </source>
</evidence>
<dbReference type="GO" id="GO:0016787">
    <property type="term" value="F:hydrolase activity"/>
    <property type="evidence" value="ECO:0007669"/>
    <property type="project" value="InterPro"/>
</dbReference>
<dbReference type="PANTHER" id="PTHR42896:SF2">
    <property type="entry name" value="CBBY-LIKE PROTEIN"/>
    <property type="match status" value="1"/>
</dbReference>
<dbReference type="OrthoDB" id="40579at2759"/>
<dbReference type="AlphaFoldDB" id="A0A7R9A1J6"/>
<gene>
    <name evidence="1" type="ORF">CTOB1V02_LOCUS17587</name>
</gene>
<dbReference type="InterPro" id="IPR023198">
    <property type="entry name" value="PGP-like_dom2"/>
</dbReference>
<sequence length="135" mass="15378">MAELEVLLFDVDGTLADTERDGHRVAFNKAFAEAGLDWDWTVELYDDLLSVTGGKERIRFYLEKYLPEFEPQAGITAFAAQLHQRKTHFYLEMLQQGEIPLRNGVERLLEAARFAGLRLGIATTTTPENVTYLLK</sequence>